<feature type="domain" description="Fibronectin type-III" evidence="9">
    <location>
        <begin position="689"/>
        <end position="787"/>
    </location>
</feature>
<dbReference type="Gene3D" id="2.60.40.10">
    <property type="entry name" value="Immunoglobulins"/>
    <property type="match status" value="10"/>
</dbReference>
<accession>A0A9Q1HJT4</accession>
<feature type="domain" description="Ig-like" evidence="8">
    <location>
        <begin position="503"/>
        <end position="585"/>
    </location>
</feature>
<comment type="subcellular location">
    <subcellularLocation>
        <location evidence="1">Membrane</location>
    </subcellularLocation>
</comment>
<dbReference type="InterPro" id="IPR013783">
    <property type="entry name" value="Ig-like_fold"/>
</dbReference>
<dbReference type="PROSITE" id="PS50853">
    <property type="entry name" value="FN3"/>
    <property type="match status" value="4"/>
</dbReference>
<dbReference type="SMART" id="SM00408">
    <property type="entry name" value="IGc2"/>
    <property type="match status" value="6"/>
</dbReference>
<dbReference type="PANTHER" id="PTHR44170:SF6">
    <property type="entry name" value="CONTACTIN"/>
    <property type="match status" value="1"/>
</dbReference>
<dbReference type="FunFam" id="2.60.40.10:FF:000064">
    <property type="entry name" value="Contactin 1"/>
    <property type="match status" value="1"/>
</dbReference>
<evidence type="ECO:0000313" key="11">
    <source>
        <dbReference type="Proteomes" id="UP001152320"/>
    </source>
</evidence>
<protein>
    <submittedName>
        <fullName evidence="10">Contactin-4</fullName>
    </submittedName>
</protein>
<dbReference type="FunFam" id="2.60.40.10:FF:000004">
    <property type="entry name" value="DCC isoform 1"/>
    <property type="match status" value="1"/>
</dbReference>
<feature type="domain" description="Fibronectin type-III" evidence="9">
    <location>
        <begin position="589"/>
        <end position="687"/>
    </location>
</feature>
<dbReference type="Pfam" id="PF07679">
    <property type="entry name" value="I-set"/>
    <property type="match status" value="3"/>
</dbReference>
<evidence type="ECO:0000256" key="4">
    <source>
        <dbReference type="ARBA" id="ARBA00023157"/>
    </source>
</evidence>
<keyword evidence="11" id="KW-1185">Reference proteome</keyword>
<feature type="region of interest" description="Disordered" evidence="7">
    <location>
        <begin position="668"/>
        <end position="701"/>
    </location>
</feature>
<dbReference type="InterPro" id="IPR036116">
    <property type="entry name" value="FN3_sf"/>
</dbReference>
<comment type="caution">
    <text evidence="10">The sequence shown here is derived from an EMBL/GenBank/DDBJ whole genome shotgun (WGS) entry which is preliminary data.</text>
</comment>
<dbReference type="Pfam" id="PF13927">
    <property type="entry name" value="Ig_3"/>
    <property type="match status" value="3"/>
</dbReference>
<feature type="domain" description="Ig-like" evidence="8">
    <location>
        <begin position="17"/>
        <end position="108"/>
    </location>
</feature>
<dbReference type="Proteomes" id="UP001152320">
    <property type="component" value="Chromosome 2"/>
</dbReference>
<dbReference type="PROSITE" id="PS50835">
    <property type="entry name" value="IG_LIKE"/>
    <property type="match status" value="6"/>
</dbReference>
<evidence type="ECO:0000256" key="6">
    <source>
        <dbReference type="ARBA" id="ARBA00023319"/>
    </source>
</evidence>
<reference evidence="10" key="1">
    <citation type="submission" date="2021-10" db="EMBL/GenBank/DDBJ databases">
        <title>Tropical sea cucumber genome reveals ecological adaptation and Cuvierian tubules defense mechanism.</title>
        <authorList>
            <person name="Chen T."/>
        </authorList>
    </citation>
    <scope>NUCLEOTIDE SEQUENCE</scope>
    <source>
        <strain evidence="10">Nanhai2018</strain>
        <tissue evidence="10">Muscle</tissue>
    </source>
</reference>
<dbReference type="FunFam" id="2.60.40.10:FF:000035">
    <property type="entry name" value="Contactin 1"/>
    <property type="match status" value="1"/>
</dbReference>
<dbReference type="FunFam" id="2.60.40.10:FF:000028">
    <property type="entry name" value="Neuronal cell adhesion molecule"/>
    <property type="match status" value="1"/>
</dbReference>
<dbReference type="InterPro" id="IPR036179">
    <property type="entry name" value="Ig-like_dom_sf"/>
</dbReference>
<keyword evidence="2" id="KW-0677">Repeat</keyword>
<dbReference type="InterPro" id="IPR003599">
    <property type="entry name" value="Ig_sub"/>
</dbReference>
<feature type="domain" description="Ig-like" evidence="8">
    <location>
        <begin position="220"/>
        <end position="308"/>
    </location>
</feature>
<dbReference type="AlphaFoldDB" id="A0A9Q1HJT4"/>
<dbReference type="FunFam" id="2.60.40.10:FF:000032">
    <property type="entry name" value="palladin isoform X1"/>
    <property type="match status" value="1"/>
</dbReference>
<dbReference type="EMBL" id="JAIZAY010000002">
    <property type="protein sequence ID" value="KAJ8047638.1"/>
    <property type="molecule type" value="Genomic_DNA"/>
</dbReference>
<evidence type="ECO:0000259" key="8">
    <source>
        <dbReference type="PROSITE" id="PS50835"/>
    </source>
</evidence>
<evidence type="ECO:0000256" key="1">
    <source>
        <dbReference type="ARBA" id="ARBA00004370"/>
    </source>
</evidence>
<evidence type="ECO:0000256" key="5">
    <source>
        <dbReference type="ARBA" id="ARBA00023180"/>
    </source>
</evidence>
<feature type="domain" description="Ig-like" evidence="8">
    <location>
        <begin position="313"/>
        <end position="395"/>
    </location>
</feature>
<keyword evidence="3" id="KW-0472">Membrane</keyword>
<organism evidence="10 11">
    <name type="scientific">Holothuria leucospilota</name>
    <name type="common">Black long sea cucumber</name>
    <name type="synonym">Mertensiothuria leucospilota</name>
    <dbReference type="NCBI Taxonomy" id="206669"/>
    <lineage>
        <taxon>Eukaryota</taxon>
        <taxon>Metazoa</taxon>
        <taxon>Echinodermata</taxon>
        <taxon>Eleutherozoa</taxon>
        <taxon>Echinozoa</taxon>
        <taxon>Holothuroidea</taxon>
        <taxon>Aspidochirotacea</taxon>
        <taxon>Aspidochirotida</taxon>
        <taxon>Holothuriidae</taxon>
        <taxon>Holothuria</taxon>
    </lineage>
</organism>
<dbReference type="SUPFAM" id="SSF48726">
    <property type="entry name" value="Immunoglobulin"/>
    <property type="match status" value="6"/>
</dbReference>
<dbReference type="GO" id="GO:0098609">
    <property type="term" value="P:cell-cell adhesion"/>
    <property type="evidence" value="ECO:0007669"/>
    <property type="project" value="TreeGrafter"/>
</dbReference>
<proteinExistence type="predicted"/>
<dbReference type="InterPro" id="IPR003961">
    <property type="entry name" value="FN3_dom"/>
</dbReference>
<name>A0A9Q1HJT4_HOLLE</name>
<evidence type="ECO:0000259" key="9">
    <source>
        <dbReference type="PROSITE" id="PS50853"/>
    </source>
</evidence>
<dbReference type="GO" id="GO:0016020">
    <property type="term" value="C:membrane"/>
    <property type="evidence" value="ECO:0007669"/>
    <property type="project" value="UniProtKB-SubCell"/>
</dbReference>
<dbReference type="SMART" id="SM00060">
    <property type="entry name" value="FN3"/>
    <property type="match status" value="4"/>
</dbReference>
<evidence type="ECO:0000256" key="7">
    <source>
        <dbReference type="SAM" id="MobiDB-lite"/>
    </source>
</evidence>
<evidence type="ECO:0000256" key="2">
    <source>
        <dbReference type="ARBA" id="ARBA00022737"/>
    </source>
</evidence>
<dbReference type="SMART" id="SM00409">
    <property type="entry name" value="IG"/>
    <property type="match status" value="6"/>
</dbReference>
<dbReference type="PANTHER" id="PTHR44170">
    <property type="entry name" value="PROTEIN SIDEKICK"/>
    <property type="match status" value="1"/>
</dbReference>
<dbReference type="InterPro" id="IPR013098">
    <property type="entry name" value="Ig_I-set"/>
</dbReference>
<evidence type="ECO:0000313" key="10">
    <source>
        <dbReference type="EMBL" id="KAJ8047638.1"/>
    </source>
</evidence>
<feature type="domain" description="Fibronectin type-III" evidence="9">
    <location>
        <begin position="792"/>
        <end position="888"/>
    </location>
</feature>
<feature type="domain" description="Ig-like" evidence="8">
    <location>
        <begin position="113"/>
        <end position="194"/>
    </location>
</feature>
<dbReference type="Pfam" id="PF00041">
    <property type="entry name" value="fn3"/>
    <property type="match status" value="3"/>
</dbReference>
<keyword evidence="5" id="KW-0325">Glycoprotein</keyword>
<sequence length="1024" mass="111866">MDHYLLLHFFTVMRSGPYFSRQPVDTLHNQDSNVFTVSLFCEARGHPSPTVIWRKDGIPLDVDSDSRFIKTADRLTINNPNRDTDSGIYQCVAENTYGSIFSQKAELKFAYVERFSLAPLNDVRLEVNTGGCVSCNPPDHYPGLDVLWHKDGNPISRNERVRVTIDGRLCFANVESSDGGEYFCLVKPSLDSVGGVANFKASQRFQITTFVGSAQPQSAPSVAVEVPDVTVNAGEYVTLECFFNGSPPLTLTWRRKTPIDEPLPSLSSTSDSNQELVIRGAMPEDSGEYECSASNDLDQDVRSTGTVTVVSSPVWIEKISSVEIDIMEDLSWHCEAESDSAITYTWYRNTVEIQADDSRISFSDNYRTASFTNLVEEDSAMYQCVASNEHGEVISTGQLLVNAIPPSFPIPLQRNQPAARGGSVLIVCDPVGAPRPTIRWYRQGSQITSGGRFNITEDGNLRITDVQDSDAGDYRCEATNTFSTESSTGSLVIKDGTNIVTPPEHTTVTIEEDTVLICGASADAEFELIYIWLFKDVQLNIDESPHYRKENGNLHLLNVHQEMQGKYTCRAETSIDADMRDVEVIVAGPPDPPTAVDVQLSEFLAEITWTPGMEHNSPTTGFIIESKTNHEPNWKEEERVNSNADTPRATISGLSPWSTYQFRIAANSDLGPGQPSVPSAEVQTPPAGPSVSPTGVSGGGGFQGDLRITWEPLEGKDQNGPGIYYIVHWRQEGSANQFSTAEVRTGENIHIVSNVPVYTPFEVKLQAGNDEGTGPISPVSIVYSYQEAPNDAPAMVQADGMSSTTLHLQWDAVDDSNFEGVLSGYRIYYWPDGSTQEDANIVEAVGDGTSAIVESLEPATKYFVVIEALSLGGEGPPSAVQTASTKKVAPMNAPEITEAFVLSGNKVRLRWRPIETGSKEEPLDGYHILFWKEGTFIETAEVVEVGKTKTSHTIESLDPKSTYYIRIRGYSKGGEGSLSEQKEIMTGKPPTGSIEGPGSGGETVTSLVSLVGSMVLYLTLLLVN</sequence>
<feature type="region of interest" description="Disordered" evidence="7">
    <location>
        <begin position="974"/>
        <end position="1000"/>
    </location>
</feature>
<feature type="domain" description="Ig-like" evidence="8">
    <location>
        <begin position="405"/>
        <end position="492"/>
    </location>
</feature>
<dbReference type="SUPFAM" id="SSF49265">
    <property type="entry name" value="Fibronectin type III"/>
    <property type="match status" value="2"/>
</dbReference>
<keyword evidence="4" id="KW-1015">Disulfide bond</keyword>
<dbReference type="InterPro" id="IPR007110">
    <property type="entry name" value="Ig-like_dom"/>
</dbReference>
<dbReference type="CDD" id="cd00063">
    <property type="entry name" value="FN3"/>
    <property type="match status" value="4"/>
</dbReference>
<keyword evidence="6" id="KW-0393">Immunoglobulin domain</keyword>
<feature type="domain" description="Fibronectin type-III" evidence="9">
    <location>
        <begin position="893"/>
        <end position="989"/>
    </location>
</feature>
<dbReference type="OrthoDB" id="6138780at2759"/>
<gene>
    <name evidence="10" type="ORF">HOLleu_06684</name>
</gene>
<dbReference type="InterPro" id="IPR003598">
    <property type="entry name" value="Ig_sub2"/>
</dbReference>
<evidence type="ECO:0000256" key="3">
    <source>
        <dbReference type="ARBA" id="ARBA00023136"/>
    </source>
</evidence>